<dbReference type="AlphaFoldDB" id="A0A7V4LC79"/>
<organism evidence="2">
    <name type="scientific">Desulfobacca acetoxidans</name>
    <dbReference type="NCBI Taxonomy" id="60893"/>
    <lineage>
        <taxon>Bacteria</taxon>
        <taxon>Pseudomonadati</taxon>
        <taxon>Thermodesulfobacteriota</taxon>
        <taxon>Desulfobaccia</taxon>
        <taxon>Desulfobaccales</taxon>
        <taxon>Desulfobaccaceae</taxon>
        <taxon>Desulfobacca</taxon>
    </lineage>
</organism>
<dbReference type="EMBL" id="DSXI01000217">
    <property type="protein sequence ID" value="HGS04845.1"/>
    <property type="molecule type" value="Genomic_DNA"/>
</dbReference>
<protein>
    <recommendedName>
        <fullName evidence="1">Cyclodeaminase/cyclohydrolase domain-containing protein</fullName>
    </recommendedName>
</protein>
<name>A0A7V4LC79_9BACT</name>
<feature type="domain" description="Cyclodeaminase/cyclohydrolase" evidence="1">
    <location>
        <begin position="56"/>
        <end position="222"/>
    </location>
</feature>
<sequence>MGITASGPGRCALTLESRICYGKNLMPGKAEDDRDVIFLPSGQSRNHPGCAFMSATFLQQLARARPDPGGGAAAAYSAQVAMALLVKVIRLEAGRPREDNRAKKILLEKLAAARRLSRSLAHLRQADVEAYRAMAQALAAGKKGNTWDKRVEEAVTCPVQIMGQILSALELTADAGATCRPHLLSDLLVVAELLGGALQGAHHIAKANLPLFNSSTLREQWAGRLTRSSHEGLEATLRLRSSLLGRVHAHQNHP</sequence>
<accession>A0A7V4LC79</accession>
<dbReference type="Gene3D" id="1.20.120.680">
    <property type="entry name" value="Formiminotetrahydrofolate cyclodeaminase monomer, up-and-down helical bundle"/>
    <property type="match status" value="1"/>
</dbReference>
<gene>
    <name evidence="2" type="ORF">ENT08_03785</name>
</gene>
<comment type="caution">
    <text evidence="2">The sequence shown here is derived from an EMBL/GenBank/DDBJ whole genome shotgun (WGS) entry which is preliminary data.</text>
</comment>
<proteinExistence type="predicted"/>
<dbReference type="GO" id="GO:0003824">
    <property type="term" value="F:catalytic activity"/>
    <property type="evidence" value="ECO:0007669"/>
    <property type="project" value="InterPro"/>
</dbReference>
<dbReference type="Pfam" id="PF04961">
    <property type="entry name" value="FTCD_C"/>
    <property type="match status" value="1"/>
</dbReference>
<evidence type="ECO:0000313" key="2">
    <source>
        <dbReference type="EMBL" id="HGS04845.1"/>
    </source>
</evidence>
<dbReference type="InterPro" id="IPR007044">
    <property type="entry name" value="Cyclodeamin/CycHdrlase"/>
</dbReference>
<dbReference type="InterPro" id="IPR036178">
    <property type="entry name" value="Formintransfe-cycloase-like_sf"/>
</dbReference>
<dbReference type="SUPFAM" id="SSF101262">
    <property type="entry name" value="Methenyltetrahydrofolate cyclohydrolase-like"/>
    <property type="match status" value="1"/>
</dbReference>
<evidence type="ECO:0000259" key="1">
    <source>
        <dbReference type="Pfam" id="PF04961"/>
    </source>
</evidence>
<reference evidence="2" key="1">
    <citation type="journal article" date="2020" name="mSystems">
        <title>Genome- and Community-Level Interaction Insights into Carbon Utilization and Element Cycling Functions of Hydrothermarchaeota in Hydrothermal Sediment.</title>
        <authorList>
            <person name="Zhou Z."/>
            <person name="Liu Y."/>
            <person name="Xu W."/>
            <person name="Pan J."/>
            <person name="Luo Z.H."/>
            <person name="Li M."/>
        </authorList>
    </citation>
    <scope>NUCLEOTIDE SEQUENCE [LARGE SCALE GENOMIC DNA]</scope>
    <source>
        <strain evidence="2">SpSt-548</strain>
    </source>
</reference>